<accession>K8EBZ8</accession>
<dbReference type="Gene3D" id="3.40.1000.10">
    <property type="entry name" value="Mog1/PsbP, alpha/beta/alpha sandwich"/>
    <property type="match status" value="1"/>
</dbReference>
<dbReference type="STRING" id="41875.K8EBZ8"/>
<proteinExistence type="predicted"/>
<gene>
    <name evidence="1" type="ORF">Bathy03g00750</name>
</gene>
<reference evidence="1 2" key="1">
    <citation type="submission" date="2011-10" db="EMBL/GenBank/DDBJ databases">
        <authorList>
            <person name="Genoscope - CEA"/>
        </authorList>
    </citation>
    <scope>NUCLEOTIDE SEQUENCE [LARGE SCALE GENOMIC DNA]</scope>
    <source>
        <strain evidence="1 2">RCC 1105</strain>
    </source>
</reference>
<dbReference type="eggNOG" id="ENOG502SY88">
    <property type="taxonomic scope" value="Eukaryota"/>
</dbReference>
<dbReference type="EMBL" id="FO082276">
    <property type="protein sequence ID" value="CCO15394.1"/>
    <property type="molecule type" value="Genomic_DNA"/>
</dbReference>
<evidence type="ECO:0000313" key="1">
    <source>
        <dbReference type="EMBL" id="CCO15394.1"/>
    </source>
</evidence>
<name>K8EBZ8_9CHLO</name>
<dbReference type="GeneID" id="19016613"/>
<dbReference type="Proteomes" id="UP000198341">
    <property type="component" value="Chromosome 3"/>
</dbReference>
<dbReference type="KEGG" id="bpg:Bathy03g00750"/>
<keyword evidence="2" id="KW-1185">Reference proteome</keyword>
<protein>
    <submittedName>
        <fullName evidence="1">Uncharacterized protein</fullName>
    </submittedName>
</protein>
<organism evidence="1 2">
    <name type="scientific">Bathycoccus prasinos</name>
    <dbReference type="NCBI Taxonomy" id="41875"/>
    <lineage>
        <taxon>Eukaryota</taxon>
        <taxon>Viridiplantae</taxon>
        <taxon>Chlorophyta</taxon>
        <taxon>Mamiellophyceae</taxon>
        <taxon>Mamiellales</taxon>
        <taxon>Bathycoccaceae</taxon>
        <taxon>Bathycoccus</taxon>
    </lineage>
</organism>
<dbReference type="RefSeq" id="XP_007513957.1">
    <property type="nucleotide sequence ID" value="XM_007513895.1"/>
</dbReference>
<sequence length="232" mass="26236">MSSNSLLAFAFDDDDSEYKLFTGKASNVFQFEVPKDWVIAIDRPVEEKQKKKAETKVVVGQFKTVDTLSVRLEIADESVRKAFALAEDKKDAKYIEQEFTKEEREAAAGKIAQDVIVGVENNRSGVMKFVNVGDENENTTKRIERDGKAYYVFQSISEVCRAEITEIGGGKKICIGPRGDEIDTIERRAMTVVTVPDANDGSYFVLKMSAKVDRWEETKEKFERAAETFRML</sequence>
<dbReference type="AlphaFoldDB" id="K8EBZ8"/>
<evidence type="ECO:0000313" key="2">
    <source>
        <dbReference type="Proteomes" id="UP000198341"/>
    </source>
</evidence>
<dbReference type="OrthoDB" id="498732at2759"/>